<comment type="subcellular location">
    <subcellularLocation>
        <location evidence="1">Periplasm</location>
    </subcellularLocation>
</comment>
<keyword evidence="8" id="KW-1185">Reference proteome</keyword>
<evidence type="ECO:0000256" key="4">
    <source>
        <dbReference type="ARBA" id="ARBA00022729"/>
    </source>
</evidence>
<evidence type="ECO:0000256" key="2">
    <source>
        <dbReference type="ARBA" id="ARBA00006329"/>
    </source>
</evidence>
<dbReference type="AlphaFoldDB" id="A0A225MWJ0"/>
<evidence type="ECO:0000313" key="7">
    <source>
        <dbReference type="EMBL" id="OWT65656.1"/>
    </source>
</evidence>
<dbReference type="Proteomes" id="UP000214603">
    <property type="component" value="Unassembled WGS sequence"/>
</dbReference>
<accession>A0A225MWJ0</accession>
<dbReference type="InterPro" id="IPR047726">
    <property type="entry name" value="CsgH_dom"/>
</dbReference>
<keyword evidence="6" id="KW-0143">Chaperone</keyword>
<dbReference type="Gene3D" id="2.60.40.2420">
    <property type="match status" value="1"/>
</dbReference>
<comment type="similarity">
    <text evidence="2">Belongs to the CsgC/AgfC family.</text>
</comment>
<dbReference type="InterPro" id="IPR014491">
    <property type="entry name" value="Curli_production_prot_CsgC"/>
</dbReference>
<dbReference type="NCBIfam" id="NF041112">
    <property type="entry name" value="chap_CsgH_alph"/>
    <property type="match status" value="1"/>
</dbReference>
<comment type="caution">
    <text evidence="7">The sequence shown here is derived from an EMBL/GenBank/DDBJ whole genome shotgun (WGS) entry which is preliminary data.</text>
</comment>
<keyword evidence="4" id="KW-0732">Signal</keyword>
<dbReference type="InterPro" id="IPR053722">
    <property type="entry name" value="Curli_assembly_CsgC/AgfC"/>
</dbReference>
<evidence type="ECO:0000256" key="6">
    <source>
        <dbReference type="ARBA" id="ARBA00023186"/>
    </source>
</evidence>
<keyword evidence="5" id="KW-0574">Periplasm</keyword>
<organism evidence="7 8">
    <name type="scientific">Candidimonas nitroreducens</name>
    <dbReference type="NCBI Taxonomy" id="683354"/>
    <lineage>
        <taxon>Bacteria</taxon>
        <taxon>Pseudomonadati</taxon>
        <taxon>Pseudomonadota</taxon>
        <taxon>Betaproteobacteria</taxon>
        <taxon>Burkholderiales</taxon>
        <taxon>Alcaligenaceae</taxon>
        <taxon>Candidimonas</taxon>
    </lineage>
</organism>
<proteinExistence type="inferred from homology"/>
<sequence length="105" mass="11587">MITADVNLQVWLDTVPGTRPSVVVPYVQSRADDTVQYRLSATRQGSSGSSTVRQSGDLRLRANTPTALTRFSLSVGQRDQCRIELILYANGKPAGTYRFDCPRNP</sequence>
<dbReference type="RefSeq" id="WP_088601806.1">
    <property type="nucleotide sequence ID" value="NZ_NJIH01000002.1"/>
</dbReference>
<dbReference type="OrthoDB" id="8967132at2"/>
<reference evidence="8" key="1">
    <citation type="submission" date="2017-06" db="EMBL/GenBank/DDBJ databases">
        <title>Herbaspirillum phytohormonus sp. nov., isolated from the root nodule of Robinia pseudoacacia in lead-zinc mine.</title>
        <authorList>
            <person name="Fan M."/>
            <person name="Lin Y."/>
        </authorList>
    </citation>
    <scope>NUCLEOTIDE SEQUENCE [LARGE SCALE GENOMIC DNA]</scope>
    <source>
        <strain evidence="8">SC-089</strain>
    </source>
</reference>
<dbReference type="Pfam" id="PF10610">
    <property type="entry name" value="Tafi-CsgC"/>
    <property type="match status" value="1"/>
</dbReference>
<dbReference type="GO" id="GO:0042597">
    <property type="term" value="C:periplasmic space"/>
    <property type="evidence" value="ECO:0007669"/>
    <property type="project" value="UniProtKB-SubCell"/>
</dbReference>
<evidence type="ECO:0000313" key="8">
    <source>
        <dbReference type="Proteomes" id="UP000214603"/>
    </source>
</evidence>
<dbReference type="EMBL" id="NJIH01000002">
    <property type="protein sequence ID" value="OWT65656.1"/>
    <property type="molecule type" value="Genomic_DNA"/>
</dbReference>
<name>A0A225MWJ0_9BURK</name>
<evidence type="ECO:0000256" key="1">
    <source>
        <dbReference type="ARBA" id="ARBA00004418"/>
    </source>
</evidence>
<gene>
    <name evidence="7" type="ORF">CEY11_02630</name>
</gene>
<protein>
    <recommendedName>
        <fullName evidence="3">Curli assembly protein CsgC</fullName>
    </recommendedName>
</protein>
<evidence type="ECO:0000256" key="3">
    <source>
        <dbReference type="ARBA" id="ARBA00017442"/>
    </source>
</evidence>
<evidence type="ECO:0000256" key="5">
    <source>
        <dbReference type="ARBA" id="ARBA00022764"/>
    </source>
</evidence>